<accession>A0A8S9QLS6</accession>
<sequence length="191" mass="21727">MRSLTLATSESSPASSFAASLAPKTLQLVVECPRVWWNSQKVFSSYPGLRVHELPEFYQTESLPEPIGFLFFLDVCQRPLPYRWKRRWDPSRHARLHRSLCPFQEVEGFQSSVSQQGMFRWGFDSKDNVPDLSSGVVKLSFLPRIFVDPRGRTARVLAVKAENIFLNSLSVAALAVALATETVAWINYYQV</sequence>
<proteinExistence type="predicted"/>
<dbReference type="AlphaFoldDB" id="A0A8S9QLS6"/>
<evidence type="ECO:0000313" key="1">
    <source>
        <dbReference type="EMBL" id="KAF3539154.1"/>
    </source>
</evidence>
<comment type="caution">
    <text evidence="1">The sequence shown here is derived from an EMBL/GenBank/DDBJ whole genome shotgun (WGS) entry which is preliminary data.</text>
</comment>
<name>A0A8S9QLS6_BRACR</name>
<reference evidence="1" key="1">
    <citation type="submission" date="2019-12" db="EMBL/GenBank/DDBJ databases">
        <title>Genome sequencing and annotation of Brassica cretica.</title>
        <authorList>
            <person name="Studholme D.J."/>
            <person name="Sarris P."/>
        </authorList>
    </citation>
    <scope>NUCLEOTIDE SEQUENCE</scope>
    <source>
        <strain evidence="1">PFS-109/04</strain>
        <tissue evidence="1">Leaf</tissue>
    </source>
</reference>
<gene>
    <name evidence="1" type="ORF">F2Q69_00021394</name>
</gene>
<evidence type="ECO:0000313" key="2">
    <source>
        <dbReference type="Proteomes" id="UP000712600"/>
    </source>
</evidence>
<organism evidence="1 2">
    <name type="scientific">Brassica cretica</name>
    <name type="common">Mustard</name>
    <dbReference type="NCBI Taxonomy" id="69181"/>
    <lineage>
        <taxon>Eukaryota</taxon>
        <taxon>Viridiplantae</taxon>
        <taxon>Streptophyta</taxon>
        <taxon>Embryophyta</taxon>
        <taxon>Tracheophyta</taxon>
        <taxon>Spermatophyta</taxon>
        <taxon>Magnoliopsida</taxon>
        <taxon>eudicotyledons</taxon>
        <taxon>Gunneridae</taxon>
        <taxon>Pentapetalae</taxon>
        <taxon>rosids</taxon>
        <taxon>malvids</taxon>
        <taxon>Brassicales</taxon>
        <taxon>Brassicaceae</taxon>
        <taxon>Brassiceae</taxon>
        <taxon>Brassica</taxon>
    </lineage>
</organism>
<dbReference type="EMBL" id="QGKX02001290">
    <property type="protein sequence ID" value="KAF3539154.1"/>
    <property type="molecule type" value="Genomic_DNA"/>
</dbReference>
<dbReference type="Proteomes" id="UP000712600">
    <property type="component" value="Unassembled WGS sequence"/>
</dbReference>
<protein>
    <submittedName>
        <fullName evidence="1">Uncharacterized protein</fullName>
    </submittedName>
</protein>